<dbReference type="PANTHER" id="PTHR42879">
    <property type="entry name" value="3-OXOACYL-(ACYL-CARRIER-PROTEIN) REDUCTASE"/>
    <property type="match status" value="1"/>
</dbReference>
<comment type="subunit">
    <text evidence="5">Homotetramer.</text>
</comment>
<dbReference type="InterPro" id="IPR020904">
    <property type="entry name" value="Sc_DH/Rdtase_CS"/>
</dbReference>
<accession>A0A1G7MG67</accession>
<evidence type="ECO:0000313" key="7">
    <source>
        <dbReference type="EMBL" id="SDF60200.1"/>
    </source>
</evidence>
<feature type="domain" description="Ketoreductase" evidence="6">
    <location>
        <begin position="7"/>
        <end position="183"/>
    </location>
</feature>
<dbReference type="AlphaFoldDB" id="A0A1G7MG67"/>
<dbReference type="EC" id="1.1.1.100" evidence="5"/>
<dbReference type="NCBIfam" id="TIGR01830">
    <property type="entry name" value="3oxo_ACP_reduc"/>
    <property type="match status" value="1"/>
</dbReference>
<evidence type="ECO:0000256" key="4">
    <source>
        <dbReference type="PIRSR" id="PIRSR611284-2"/>
    </source>
</evidence>
<dbReference type="PRINTS" id="PR00080">
    <property type="entry name" value="SDRFAMILY"/>
</dbReference>
<keyword evidence="4 5" id="KW-0521">NADP</keyword>
<dbReference type="Proteomes" id="UP000199415">
    <property type="component" value="Unassembled WGS sequence"/>
</dbReference>
<keyword evidence="8" id="KW-1185">Reference proteome</keyword>
<evidence type="ECO:0000256" key="1">
    <source>
        <dbReference type="ARBA" id="ARBA00006484"/>
    </source>
</evidence>
<dbReference type="GO" id="GO:0006633">
    <property type="term" value="P:fatty acid biosynthetic process"/>
    <property type="evidence" value="ECO:0007669"/>
    <property type="project" value="UniProtKB-UniPathway"/>
</dbReference>
<evidence type="ECO:0000259" key="6">
    <source>
        <dbReference type="SMART" id="SM00822"/>
    </source>
</evidence>
<reference evidence="7 8" key="1">
    <citation type="submission" date="2016-10" db="EMBL/GenBank/DDBJ databases">
        <authorList>
            <person name="de Groot N.N."/>
        </authorList>
    </citation>
    <scope>NUCLEOTIDE SEQUENCE [LARGE SCALE GENOMIC DNA]</scope>
    <source>
        <strain evidence="7 8">DSM 25584</strain>
    </source>
</reference>
<name>A0A1G7MG67_9PROT</name>
<organism evidence="7 8">
    <name type="scientific">Limimonas halophila</name>
    <dbReference type="NCBI Taxonomy" id="1082479"/>
    <lineage>
        <taxon>Bacteria</taxon>
        <taxon>Pseudomonadati</taxon>
        <taxon>Pseudomonadota</taxon>
        <taxon>Alphaproteobacteria</taxon>
        <taxon>Rhodospirillales</taxon>
        <taxon>Rhodovibrionaceae</taxon>
        <taxon>Limimonas</taxon>
    </lineage>
</organism>
<keyword evidence="5" id="KW-0275">Fatty acid biosynthesis</keyword>
<dbReference type="SMART" id="SM00822">
    <property type="entry name" value="PKS_KR"/>
    <property type="match status" value="1"/>
</dbReference>
<dbReference type="NCBIfam" id="NF005559">
    <property type="entry name" value="PRK07231.1"/>
    <property type="match status" value="1"/>
</dbReference>
<dbReference type="PANTHER" id="PTHR42879:SF2">
    <property type="entry name" value="3-OXOACYL-[ACYL-CARRIER-PROTEIN] REDUCTASE FABG"/>
    <property type="match status" value="1"/>
</dbReference>
<comment type="similarity">
    <text evidence="1 5">Belongs to the short-chain dehydrogenases/reductases (SDR) family.</text>
</comment>
<evidence type="ECO:0000313" key="8">
    <source>
        <dbReference type="Proteomes" id="UP000199415"/>
    </source>
</evidence>
<dbReference type="Pfam" id="PF13561">
    <property type="entry name" value="adh_short_C2"/>
    <property type="match status" value="1"/>
</dbReference>
<dbReference type="PROSITE" id="PS00061">
    <property type="entry name" value="ADH_SHORT"/>
    <property type="match status" value="1"/>
</dbReference>
<dbReference type="Gene3D" id="3.40.50.720">
    <property type="entry name" value="NAD(P)-binding Rossmann-like Domain"/>
    <property type="match status" value="1"/>
</dbReference>
<keyword evidence="5" id="KW-0276">Fatty acid metabolism</keyword>
<dbReference type="NCBIfam" id="NF004199">
    <property type="entry name" value="PRK05653.1-4"/>
    <property type="match status" value="1"/>
</dbReference>
<dbReference type="STRING" id="1082479.SAMN05216241_101588"/>
<dbReference type="EMBL" id="FNCE01000001">
    <property type="protein sequence ID" value="SDF60200.1"/>
    <property type="molecule type" value="Genomic_DNA"/>
</dbReference>
<feature type="binding site" evidence="4">
    <location>
        <position position="185"/>
    </location>
    <ligand>
        <name>NADP(+)</name>
        <dbReference type="ChEBI" id="CHEBI:58349"/>
    </ligand>
</feature>
<feature type="binding site" evidence="4">
    <location>
        <begin position="152"/>
        <end position="156"/>
    </location>
    <ligand>
        <name>NADP(+)</name>
        <dbReference type="ChEBI" id="CHEBI:58349"/>
    </ligand>
</feature>
<feature type="binding site" evidence="4">
    <location>
        <position position="38"/>
    </location>
    <ligand>
        <name>NADP(+)</name>
        <dbReference type="ChEBI" id="CHEBI:58349"/>
    </ligand>
</feature>
<keyword evidence="5" id="KW-0444">Lipid biosynthesis</keyword>
<keyword evidence="2 5" id="KW-0560">Oxidoreductase</keyword>
<dbReference type="SUPFAM" id="SSF51735">
    <property type="entry name" value="NAD(P)-binding Rossmann-fold domains"/>
    <property type="match status" value="1"/>
</dbReference>
<dbReference type="InterPro" id="IPR057326">
    <property type="entry name" value="KR_dom"/>
</dbReference>
<dbReference type="InterPro" id="IPR050259">
    <property type="entry name" value="SDR"/>
</dbReference>
<protein>
    <recommendedName>
        <fullName evidence="5">3-oxoacyl-[acyl-carrier-protein] reductase</fullName>
        <ecNumber evidence="5">1.1.1.100</ecNumber>
    </recommendedName>
</protein>
<dbReference type="InterPro" id="IPR036291">
    <property type="entry name" value="NAD(P)-bd_dom_sf"/>
</dbReference>
<gene>
    <name evidence="7" type="ORF">SAMN05216241_101588</name>
</gene>
<dbReference type="FunFam" id="3.40.50.720:FF:000173">
    <property type="entry name" value="3-oxoacyl-[acyl-carrier protein] reductase"/>
    <property type="match status" value="1"/>
</dbReference>
<dbReference type="GO" id="GO:0004316">
    <property type="term" value="F:3-oxoacyl-[acyl-carrier-protein] reductase (NADPH) activity"/>
    <property type="evidence" value="ECO:0007669"/>
    <property type="project" value="UniProtKB-UniRule"/>
</dbReference>
<comment type="function">
    <text evidence="5">Catalyzes the NADPH-dependent reduction of beta-ketoacyl-ACP substrates to beta-hydroxyacyl-ACP products, the first reductive step in the elongation cycle of fatty acid biosynthesis.</text>
</comment>
<evidence type="ECO:0000256" key="2">
    <source>
        <dbReference type="ARBA" id="ARBA00023002"/>
    </source>
</evidence>
<feature type="binding site" evidence="4">
    <location>
        <position position="87"/>
    </location>
    <ligand>
        <name>NADP(+)</name>
        <dbReference type="ChEBI" id="CHEBI:58349"/>
    </ligand>
</feature>
<dbReference type="OrthoDB" id="9804774at2"/>
<proteinExistence type="inferred from homology"/>
<dbReference type="PRINTS" id="PR00081">
    <property type="entry name" value="GDHRDH"/>
</dbReference>
<dbReference type="UniPathway" id="UPA00094"/>
<dbReference type="InterPro" id="IPR002347">
    <property type="entry name" value="SDR_fam"/>
</dbReference>
<dbReference type="GO" id="GO:0051287">
    <property type="term" value="F:NAD binding"/>
    <property type="evidence" value="ECO:0007669"/>
    <property type="project" value="UniProtKB-UniRule"/>
</dbReference>
<comment type="pathway">
    <text evidence="5">Lipid metabolism; fatty acid biosynthesis.</text>
</comment>
<sequence length="245" mass="25427">MFDLTGKAALVTGASGGIGGAIARTLHAQGASVALSGTRREKLDTLADELGERVAVTPCDLRDGDAVSKLPGEAEKALGSLDILVNNAGLTRDTLVMRMKDEDWQDVLDVNLTAAFRLSRGALKGMMKRRWGRIINVASVVGAIGNPGQGNYVASKAGLMGFSKSLAAETAARGITVNCIAPGFIESAMTDELSEDQREQILARIPAGRMGQADEVASAAAYLASPAASYVTGHTLHVNGGMAML</sequence>
<dbReference type="RefSeq" id="WP_090018592.1">
    <property type="nucleotide sequence ID" value="NZ_FNCE01000001.1"/>
</dbReference>
<keyword evidence="5" id="KW-0443">Lipid metabolism</keyword>
<evidence type="ECO:0000256" key="3">
    <source>
        <dbReference type="PIRSR" id="PIRSR611284-1"/>
    </source>
</evidence>
<dbReference type="NCBIfam" id="NF009466">
    <property type="entry name" value="PRK12826.1-2"/>
    <property type="match status" value="1"/>
</dbReference>
<comment type="catalytic activity">
    <reaction evidence="5">
        <text>a (3R)-hydroxyacyl-[ACP] + NADP(+) = a 3-oxoacyl-[ACP] + NADPH + H(+)</text>
        <dbReference type="Rhea" id="RHEA:17397"/>
        <dbReference type="Rhea" id="RHEA-COMP:9916"/>
        <dbReference type="Rhea" id="RHEA-COMP:9945"/>
        <dbReference type="ChEBI" id="CHEBI:15378"/>
        <dbReference type="ChEBI" id="CHEBI:57783"/>
        <dbReference type="ChEBI" id="CHEBI:58349"/>
        <dbReference type="ChEBI" id="CHEBI:78776"/>
        <dbReference type="ChEBI" id="CHEBI:78827"/>
        <dbReference type="EC" id="1.1.1.100"/>
    </reaction>
</comment>
<dbReference type="InterPro" id="IPR011284">
    <property type="entry name" value="3oxo_ACP_reduc"/>
</dbReference>
<evidence type="ECO:0000256" key="5">
    <source>
        <dbReference type="RuleBase" id="RU366074"/>
    </source>
</evidence>
<feature type="active site" description="Proton acceptor" evidence="3">
    <location>
        <position position="152"/>
    </location>
</feature>